<reference evidence="1" key="1">
    <citation type="submission" date="2013-12" db="EMBL/GenBank/DDBJ databases">
        <title>The Genome Sequence of Aphanomyces astaci APO3.</title>
        <authorList>
            <consortium name="The Broad Institute Genomics Platform"/>
            <person name="Russ C."/>
            <person name="Tyler B."/>
            <person name="van West P."/>
            <person name="Dieguez-Uribeondo J."/>
            <person name="Young S.K."/>
            <person name="Zeng Q."/>
            <person name="Gargeya S."/>
            <person name="Fitzgerald M."/>
            <person name="Abouelleil A."/>
            <person name="Alvarado L."/>
            <person name="Chapman S.B."/>
            <person name="Gainer-Dewar J."/>
            <person name="Goldberg J."/>
            <person name="Griggs A."/>
            <person name="Gujja S."/>
            <person name="Hansen M."/>
            <person name="Howarth C."/>
            <person name="Imamovic A."/>
            <person name="Ireland A."/>
            <person name="Larimer J."/>
            <person name="McCowan C."/>
            <person name="Murphy C."/>
            <person name="Pearson M."/>
            <person name="Poon T.W."/>
            <person name="Priest M."/>
            <person name="Roberts A."/>
            <person name="Saif S."/>
            <person name="Shea T."/>
            <person name="Sykes S."/>
            <person name="Wortman J."/>
            <person name="Nusbaum C."/>
            <person name="Birren B."/>
        </authorList>
    </citation>
    <scope>NUCLEOTIDE SEQUENCE [LARGE SCALE GENOMIC DNA]</scope>
    <source>
        <strain evidence="1">APO3</strain>
    </source>
</reference>
<sequence>MRSYLRDVTGQASGKSRRCVLCHAKEKSPACVCDSYLCLACIALWKSEANALGCNCHANRRREIATEPISPVPVETTNDAPSYKPQPIVVWKSIQFVPLEPPRAVHNKGPPTLLGRFAIKETSTY</sequence>
<dbReference type="RefSeq" id="XP_009844092.1">
    <property type="nucleotide sequence ID" value="XM_009845790.1"/>
</dbReference>
<dbReference type="GeneID" id="20819119"/>
<proteinExistence type="predicted"/>
<dbReference type="VEuPathDB" id="FungiDB:H257_17123"/>
<dbReference type="EMBL" id="KI913211">
    <property type="protein sequence ID" value="ETV66458.1"/>
    <property type="molecule type" value="Genomic_DNA"/>
</dbReference>
<accession>W4FI79</accession>
<evidence type="ECO:0000313" key="1">
    <source>
        <dbReference type="EMBL" id="ETV66458.1"/>
    </source>
</evidence>
<name>W4FI79_APHAT</name>
<dbReference type="AlphaFoldDB" id="W4FI79"/>
<protein>
    <submittedName>
        <fullName evidence="1">Uncharacterized protein</fullName>
    </submittedName>
</protein>
<organism evidence="1">
    <name type="scientific">Aphanomyces astaci</name>
    <name type="common">Crayfish plague agent</name>
    <dbReference type="NCBI Taxonomy" id="112090"/>
    <lineage>
        <taxon>Eukaryota</taxon>
        <taxon>Sar</taxon>
        <taxon>Stramenopiles</taxon>
        <taxon>Oomycota</taxon>
        <taxon>Saprolegniomycetes</taxon>
        <taxon>Saprolegniales</taxon>
        <taxon>Verrucalvaceae</taxon>
        <taxon>Aphanomyces</taxon>
    </lineage>
</organism>
<gene>
    <name evidence="1" type="ORF">H257_17123</name>
</gene>